<gene>
    <name evidence="1" type="ordered locus">Snas_1234</name>
</gene>
<name>D3QBC7_STANL</name>
<proteinExistence type="predicted"/>
<dbReference type="STRING" id="446470.Snas_1234"/>
<accession>D3QBC7</accession>
<organism evidence="1 2">
    <name type="scientific">Stackebrandtia nassauensis (strain DSM 44728 / CIP 108903 / NRRL B-16338 / NBRC 102104 / LLR-40K-21)</name>
    <dbReference type="NCBI Taxonomy" id="446470"/>
    <lineage>
        <taxon>Bacteria</taxon>
        <taxon>Bacillati</taxon>
        <taxon>Actinomycetota</taxon>
        <taxon>Actinomycetes</taxon>
        <taxon>Glycomycetales</taxon>
        <taxon>Glycomycetaceae</taxon>
        <taxon>Stackebrandtia</taxon>
    </lineage>
</organism>
<dbReference type="EMBL" id="CP001778">
    <property type="protein sequence ID" value="ADD40944.1"/>
    <property type="molecule type" value="Genomic_DNA"/>
</dbReference>
<dbReference type="KEGG" id="sna:Snas_1234"/>
<protein>
    <submittedName>
        <fullName evidence="1">Uncharacterized protein</fullName>
    </submittedName>
</protein>
<dbReference type="HOGENOM" id="CLU_1814641_0_0_11"/>
<reference evidence="1 2" key="1">
    <citation type="journal article" date="2009" name="Stand. Genomic Sci.">
        <title>Complete genome sequence of Stackebrandtia nassauensis type strain (LLR-40K-21).</title>
        <authorList>
            <person name="Munk C."/>
            <person name="Lapidus A."/>
            <person name="Copeland A."/>
            <person name="Jando M."/>
            <person name="Mayilraj S."/>
            <person name="Glavina Del Rio T."/>
            <person name="Nolan M."/>
            <person name="Chen F."/>
            <person name="Lucas S."/>
            <person name="Tice H."/>
            <person name="Cheng J.F."/>
            <person name="Han C."/>
            <person name="Detter J.C."/>
            <person name="Bruce D."/>
            <person name="Goodwin L."/>
            <person name="Chain P."/>
            <person name="Pitluck S."/>
            <person name="Goker M."/>
            <person name="Ovchinikova G."/>
            <person name="Pati A."/>
            <person name="Ivanova N."/>
            <person name="Mavromatis K."/>
            <person name="Chen A."/>
            <person name="Palaniappan K."/>
            <person name="Land M."/>
            <person name="Hauser L."/>
            <person name="Chang Y.J."/>
            <person name="Jeffries C.D."/>
            <person name="Bristow J."/>
            <person name="Eisen J.A."/>
            <person name="Markowitz V."/>
            <person name="Hugenholtz P."/>
            <person name="Kyrpides N.C."/>
            <person name="Klenk H.P."/>
        </authorList>
    </citation>
    <scope>NUCLEOTIDE SEQUENCE [LARGE SCALE GENOMIC DNA]</scope>
    <source>
        <strain evidence="2">DSM 44728 / CIP 108903 / NRRL B-16338 / NBRC 102104 / LLR-40K-21</strain>
    </source>
</reference>
<dbReference type="Proteomes" id="UP000000844">
    <property type="component" value="Chromosome"/>
</dbReference>
<sequence length="142" mass="14461">MGEPTAPGGATLDISKTQIETVAGSADEISGMVSGTTATVKTSADNASAAVPGWECAAYINSVAIQWRGKVEALTIGADGIGEFAGSLRQFVADVTATDKKNATGLETDAGVYAEFGDEYTPSAPPDVMHRLTHGTPMPGGR</sequence>
<dbReference type="RefSeq" id="WP_013016515.1">
    <property type="nucleotide sequence ID" value="NC_013947.1"/>
</dbReference>
<keyword evidence="2" id="KW-1185">Reference proteome</keyword>
<dbReference type="AlphaFoldDB" id="D3QBC7"/>
<evidence type="ECO:0000313" key="2">
    <source>
        <dbReference type="Proteomes" id="UP000000844"/>
    </source>
</evidence>
<evidence type="ECO:0000313" key="1">
    <source>
        <dbReference type="EMBL" id="ADD40944.1"/>
    </source>
</evidence>